<evidence type="ECO:0000256" key="1">
    <source>
        <dbReference type="SAM" id="Phobius"/>
    </source>
</evidence>
<dbReference type="Proteomes" id="UP000807769">
    <property type="component" value="Unassembled WGS sequence"/>
</dbReference>
<comment type="caution">
    <text evidence="2">The sequence shown here is derived from an EMBL/GenBank/DDBJ whole genome shotgun (WGS) entry which is preliminary data.</text>
</comment>
<evidence type="ECO:0000313" key="2">
    <source>
        <dbReference type="EMBL" id="KAG1804395.1"/>
    </source>
</evidence>
<keyword evidence="1" id="KW-0472">Membrane</keyword>
<reference evidence="2" key="1">
    <citation type="journal article" date="2020" name="New Phytol.">
        <title>Comparative genomics reveals dynamic genome evolution in host specialist ectomycorrhizal fungi.</title>
        <authorList>
            <person name="Lofgren L.A."/>
            <person name="Nguyen N.H."/>
            <person name="Vilgalys R."/>
            <person name="Ruytinx J."/>
            <person name="Liao H.L."/>
            <person name="Branco S."/>
            <person name="Kuo A."/>
            <person name="LaButti K."/>
            <person name="Lipzen A."/>
            <person name="Andreopoulos W."/>
            <person name="Pangilinan J."/>
            <person name="Riley R."/>
            <person name="Hundley H."/>
            <person name="Na H."/>
            <person name="Barry K."/>
            <person name="Grigoriev I.V."/>
            <person name="Stajich J.E."/>
            <person name="Kennedy P.G."/>
        </authorList>
    </citation>
    <scope>NUCLEOTIDE SEQUENCE</scope>
    <source>
        <strain evidence="2">MN1</strain>
    </source>
</reference>
<keyword evidence="3" id="KW-1185">Reference proteome</keyword>
<sequence length="76" mass="8849">MHNHSWIFLSFLCSVQELFKLPCVLLVTIELHKKSSRELKSFRLSCQVVHIHVTLVHMICLITAYLQMCLPRSPCP</sequence>
<dbReference type="GeneID" id="64638310"/>
<name>A0A9P7DW42_9AGAM</name>
<organism evidence="2 3">
    <name type="scientific">Suillus subaureus</name>
    <dbReference type="NCBI Taxonomy" id="48587"/>
    <lineage>
        <taxon>Eukaryota</taxon>
        <taxon>Fungi</taxon>
        <taxon>Dikarya</taxon>
        <taxon>Basidiomycota</taxon>
        <taxon>Agaricomycotina</taxon>
        <taxon>Agaricomycetes</taxon>
        <taxon>Agaricomycetidae</taxon>
        <taxon>Boletales</taxon>
        <taxon>Suillineae</taxon>
        <taxon>Suillaceae</taxon>
        <taxon>Suillus</taxon>
    </lineage>
</organism>
<feature type="transmembrane region" description="Helical" evidence="1">
    <location>
        <begin position="6"/>
        <end position="27"/>
    </location>
</feature>
<feature type="transmembrane region" description="Helical" evidence="1">
    <location>
        <begin position="48"/>
        <end position="68"/>
    </location>
</feature>
<proteinExistence type="predicted"/>
<evidence type="ECO:0000313" key="3">
    <source>
        <dbReference type="Proteomes" id="UP000807769"/>
    </source>
</evidence>
<keyword evidence="1" id="KW-1133">Transmembrane helix</keyword>
<keyword evidence="1" id="KW-0812">Transmembrane</keyword>
<protein>
    <submittedName>
        <fullName evidence="2">Uncharacterized protein</fullName>
    </submittedName>
</protein>
<dbReference type="RefSeq" id="XP_041186907.1">
    <property type="nucleotide sequence ID" value="XM_041344294.1"/>
</dbReference>
<accession>A0A9P7DW42</accession>
<dbReference type="AlphaFoldDB" id="A0A9P7DW42"/>
<dbReference type="EMBL" id="JABBWG010000058">
    <property type="protein sequence ID" value="KAG1804395.1"/>
    <property type="molecule type" value="Genomic_DNA"/>
</dbReference>
<gene>
    <name evidence="2" type="ORF">BJ212DRAFT_896486</name>
</gene>